<dbReference type="CDD" id="cd02603">
    <property type="entry name" value="HAD_sEH-N_like"/>
    <property type="match status" value="1"/>
</dbReference>
<dbReference type="EC" id="3.1.3.-" evidence="1"/>
<dbReference type="SFLD" id="SFLDG01129">
    <property type="entry name" value="C1.5:_HAD__Beta-PGM__Phosphata"/>
    <property type="match status" value="1"/>
</dbReference>
<gene>
    <name evidence="1" type="ORF">SDC9_106067</name>
</gene>
<dbReference type="PANTHER" id="PTHR43611">
    <property type="entry name" value="ALPHA-D-GLUCOSE 1-PHOSPHATE PHOSPHATASE"/>
    <property type="match status" value="1"/>
</dbReference>
<accession>A0A645B1E1</accession>
<dbReference type="EMBL" id="VSSQ01017186">
    <property type="protein sequence ID" value="MPM59227.1"/>
    <property type="molecule type" value="Genomic_DNA"/>
</dbReference>
<dbReference type="Pfam" id="PF00702">
    <property type="entry name" value="Hydrolase"/>
    <property type="match status" value="1"/>
</dbReference>
<sequence>MIKAIIFDFGNVICHFTNDILRQRIADISGKTVEEIKELVYIKSDIGKRFEAGLINGQEFYEELCQICGINIPYQELKTIYSKDKFTRVEGTKELIEKLRKKYKVSLLSNTSEWDWDYMIQVAPEVLSFDSITKSYEVKAMKPSEVIYADALKKLNLKPEECVYTDDILEYVDKAKSLGFEAFQFTTANKFEEDLKSIGIEIL</sequence>
<evidence type="ECO:0000313" key="1">
    <source>
        <dbReference type="EMBL" id="MPM59227.1"/>
    </source>
</evidence>
<protein>
    <submittedName>
        <fullName evidence="1">D-ribitol-5-phosphate phosphatase</fullName>
        <ecNumber evidence="1">3.1.3.-</ecNumber>
    </submittedName>
</protein>
<dbReference type="SFLD" id="SFLDS00003">
    <property type="entry name" value="Haloacid_Dehalogenase"/>
    <property type="match status" value="1"/>
</dbReference>
<dbReference type="GO" id="GO:0016787">
    <property type="term" value="F:hydrolase activity"/>
    <property type="evidence" value="ECO:0007669"/>
    <property type="project" value="UniProtKB-KW"/>
</dbReference>
<dbReference type="Gene3D" id="1.10.150.240">
    <property type="entry name" value="Putative phosphatase, domain 2"/>
    <property type="match status" value="1"/>
</dbReference>
<name>A0A645B1E1_9ZZZZ</name>
<dbReference type="Gene3D" id="3.40.50.1000">
    <property type="entry name" value="HAD superfamily/HAD-like"/>
    <property type="match status" value="1"/>
</dbReference>
<dbReference type="AlphaFoldDB" id="A0A645B1E1"/>
<organism evidence="1">
    <name type="scientific">bioreactor metagenome</name>
    <dbReference type="NCBI Taxonomy" id="1076179"/>
    <lineage>
        <taxon>unclassified sequences</taxon>
        <taxon>metagenomes</taxon>
        <taxon>ecological metagenomes</taxon>
    </lineage>
</organism>
<comment type="caution">
    <text evidence="1">The sequence shown here is derived from an EMBL/GenBank/DDBJ whole genome shotgun (WGS) entry which is preliminary data.</text>
</comment>
<dbReference type="InterPro" id="IPR023214">
    <property type="entry name" value="HAD_sf"/>
</dbReference>
<reference evidence="1" key="1">
    <citation type="submission" date="2019-08" db="EMBL/GenBank/DDBJ databases">
        <authorList>
            <person name="Kucharzyk K."/>
            <person name="Murdoch R.W."/>
            <person name="Higgins S."/>
            <person name="Loffler F."/>
        </authorList>
    </citation>
    <scope>NUCLEOTIDE SEQUENCE</scope>
</reference>
<dbReference type="PANTHER" id="PTHR43611:SF3">
    <property type="entry name" value="FLAVIN MONONUCLEOTIDE HYDROLASE 1, CHLOROPLATIC"/>
    <property type="match status" value="1"/>
</dbReference>
<dbReference type="NCBIfam" id="TIGR01509">
    <property type="entry name" value="HAD-SF-IA-v3"/>
    <property type="match status" value="1"/>
</dbReference>
<dbReference type="InterPro" id="IPR036412">
    <property type="entry name" value="HAD-like_sf"/>
</dbReference>
<dbReference type="SUPFAM" id="SSF56784">
    <property type="entry name" value="HAD-like"/>
    <property type="match status" value="1"/>
</dbReference>
<proteinExistence type="predicted"/>
<dbReference type="InterPro" id="IPR023198">
    <property type="entry name" value="PGP-like_dom2"/>
</dbReference>
<keyword evidence="1" id="KW-0378">Hydrolase</keyword>
<dbReference type="PRINTS" id="PR00413">
    <property type="entry name" value="HADHALOGNASE"/>
</dbReference>
<dbReference type="InterPro" id="IPR006439">
    <property type="entry name" value="HAD-SF_hydro_IA"/>
</dbReference>